<feature type="domain" description="Helix-turn-helix" evidence="1">
    <location>
        <begin position="5"/>
        <end position="49"/>
    </location>
</feature>
<dbReference type="Pfam" id="PF12728">
    <property type="entry name" value="HTH_17"/>
    <property type="match status" value="1"/>
</dbReference>
<evidence type="ECO:0000313" key="2">
    <source>
        <dbReference type="EMBL" id="QGZ99480.1"/>
    </source>
</evidence>
<dbReference type="InterPro" id="IPR041657">
    <property type="entry name" value="HTH_17"/>
</dbReference>
<gene>
    <name evidence="2" type="ORF">GQ588_01790</name>
</gene>
<evidence type="ECO:0000313" key="3">
    <source>
        <dbReference type="Proteomes" id="UP000430508"/>
    </source>
</evidence>
<sequence>MDEKFYTVPEVAELLKVSKNYIYELINRKQINYLRLSERRIRIPASALENCKLQDLDTLGYNQIVQSPKAGRPRNVCKRAR</sequence>
<dbReference type="NCBIfam" id="TIGR01764">
    <property type="entry name" value="excise"/>
    <property type="match status" value="1"/>
</dbReference>
<evidence type="ECO:0000259" key="1">
    <source>
        <dbReference type="Pfam" id="PF12728"/>
    </source>
</evidence>
<protein>
    <submittedName>
        <fullName evidence="2">Helix-turn-helix domain-containing protein</fullName>
    </submittedName>
</protein>
<organism evidence="2 3">
    <name type="scientific">Dehalobacter restrictus</name>
    <dbReference type="NCBI Taxonomy" id="55583"/>
    <lineage>
        <taxon>Bacteria</taxon>
        <taxon>Bacillati</taxon>
        <taxon>Bacillota</taxon>
        <taxon>Clostridia</taxon>
        <taxon>Eubacteriales</taxon>
        <taxon>Desulfitobacteriaceae</taxon>
        <taxon>Dehalobacter</taxon>
    </lineage>
</organism>
<name>A0A857DFK2_9FIRM</name>
<dbReference type="Proteomes" id="UP000430508">
    <property type="component" value="Chromosome"/>
</dbReference>
<dbReference type="InterPro" id="IPR010093">
    <property type="entry name" value="SinI_DNA-bd"/>
</dbReference>
<reference evidence="2 3" key="1">
    <citation type="submission" date="2019-12" db="EMBL/GenBank/DDBJ databases">
        <title>Sequence classification of anaerobic respiratory reductive dehalogenases: First we see many, then we see few.</title>
        <authorList>
            <person name="Molenda O."/>
            <person name="Puentes Jacome L.A."/>
            <person name="Cao X."/>
            <person name="Nesbo C.L."/>
            <person name="Tang S."/>
            <person name="Morson N."/>
            <person name="Patron J."/>
            <person name="Lomheim L."/>
            <person name="Wishart D.S."/>
            <person name="Edwards E.A."/>
        </authorList>
    </citation>
    <scope>NUCLEOTIDE SEQUENCE [LARGE SCALE GENOMIC DNA]</scope>
    <source>
        <strain evidence="2 3">12DCA</strain>
    </source>
</reference>
<proteinExistence type="predicted"/>
<dbReference type="EMBL" id="CP046996">
    <property type="protein sequence ID" value="QGZ99480.1"/>
    <property type="molecule type" value="Genomic_DNA"/>
</dbReference>
<dbReference type="RefSeq" id="WP_025205056.1">
    <property type="nucleotide sequence ID" value="NZ_CP046996.1"/>
</dbReference>
<dbReference type="GO" id="GO:0003677">
    <property type="term" value="F:DNA binding"/>
    <property type="evidence" value="ECO:0007669"/>
    <property type="project" value="InterPro"/>
</dbReference>
<dbReference type="AlphaFoldDB" id="A0A857DFK2"/>
<accession>A0A857DFK2</accession>